<evidence type="ECO:0000256" key="2">
    <source>
        <dbReference type="SAM" id="Phobius"/>
    </source>
</evidence>
<dbReference type="Pfam" id="PF18911">
    <property type="entry name" value="PKD_4"/>
    <property type="match status" value="1"/>
</dbReference>
<feature type="region of interest" description="Disordered" evidence="1">
    <location>
        <begin position="69"/>
        <end position="97"/>
    </location>
</feature>
<keyword evidence="2" id="KW-1133">Transmembrane helix</keyword>
<keyword evidence="2" id="KW-0472">Membrane</keyword>
<dbReference type="Proteomes" id="UP000070504">
    <property type="component" value="Unassembled WGS sequence"/>
</dbReference>
<evidence type="ECO:0000313" key="4">
    <source>
        <dbReference type="EMBL" id="KXB07119.1"/>
    </source>
</evidence>
<gene>
    <name evidence="4" type="ORF">AKJ54_00745</name>
</gene>
<dbReference type="PROSITE" id="PS51257">
    <property type="entry name" value="PROKAR_LIPOPROTEIN"/>
    <property type="match status" value="1"/>
</dbReference>
<dbReference type="SMART" id="SM00089">
    <property type="entry name" value="PKD"/>
    <property type="match status" value="1"/>
</dbReference>
<keyword evidence="5" id="KW-1185">Reference proteome</keyword>
<dbReference type="InterPro" id="IPR000601">
    <property type="entry name" value="PKD_dom"/>
</dbReference>
<accession>A0A133VL17</accession>
<feature type="transmembrane region" description="Helical" evidence="2">
    <location>
        <begin position="41"/>
        <end position="62"/>
    </location>
</feature>
<proteinExistence type="predicted"/>
<dbReference type="InterPro" id="IPR022409">
    <property type="entry name" value="PKD/Chitinase_dom"/>
</dbReference>
<dbReference type="AlphaFoldDB" id="A0A133VL17"/>
<dbReference type="CDD" id="cd00146">
    <property type="entry name" value="PKD"/>
    <property type="match status" value="1"/>
</dbReference>
<evidence type="ECO:0000256" key="1">
    <source>
        <dbReference type="SAM" id="MobiDB-lite"/>
    </source>
</evidence>
<protein>
    <recommendedName>
        <fullName evidence="3">PKD domain-containing protein</fullName>
    </recommendedName>
</protein>
<organism evidence="4 5">
    <name type="scientific">candidate division MSBL1 archaeon SCGC-AAA382K21</name>
    <dbReference type="NCBI Taxonomy" id="1698283"/>
    <lineage>
        <taxon>Archaea</taxon>
        <taxon>Methanobacteriati</taxon>
        <taxon>Methanobacteriota</taxon>
        <taxon>candidate division MSBL1</taxon>
    </lineage>
</organism>
<feature type="compositionally biased region" description="Polar residues" evidence="1">
    <location>
        <begin position="69"/>
        <end position="79"/>
    </location>
</feature>
<dbReference type="PROSITE" id="PS50093">
    <property type="entry name" value="PKD"/>
    <property type="match status" value="1"/>
</dbReference>
<comment type="caution">
    <text evidence="4">The sequence shown here is derived from an EMBL/GenBank/DDBJ whole genome shotgun (WGS) entry which is preliminary data.</text>
</comment>
<reference evidence="4 5" key="1">
    <citation type="journal article" date="2016" name="Sci. Rep.">
        <title>Metabolic traits of an uncultured archaeal lineage -MSBL1- from brine pools of the Red Sea.</title>
        <authorList>
            <person name="Mwirichia R."/>
            <person name="Alam I."/>
            <person name="Rashid M."/>
            <person name="Vinu M."/>
            <person name="Ba-Alawi W."/>
            <person name="Anthony Kamau A."/>
            <person name="Kamanda Ngugi D."/>
            <person name="Goker M."/>
            <person name="Klenk H.P."/>
            <person name="Bajic V."/>
            <person name="Stingl U."/>
        </authorList>
    </citation>
    <scope>NUCLEOTIDE SEQUENCE [LARGE SCALE GENOMIC DNA]</scope>
    <source>
        <strain evidence="4">SCGC-AAA382K21</strain>
    </source>
</reference>
<dbReference type="InterPro" id="IPR035986">
    <property type="entry name" value="PKD_dom_sf"/>
</dbReference>
<feature type="domain" description="PKD" evidence="3">
    <location>
        <begin position="71"/>
        <end position="156"/>
    </location>
</feature>
<evidence type="ECO:0000259" key="3">
    <source>
        <dbReference type="PROSITE" id="PS50093"/>
    </source>
</evidence>
<name>A0A133VL17_9EURY</name>
<dbReference type="SUPFAM" id="SSF49299">
    <property type="entry name" value="PKD domain"/>
    <property type="match status" value="1"/>
</dbReference>
<evidence type="ECO:0000313" key="5">
    <source>
        <dbReference type="Proteomes" id="UP000070504"/>
    </source>
</evidence>
<keyword evidence="2" id="KW-0812">Transmembrane</keyword>
<sequence length="156" mass="16695">MNLLIPKKIPGVILNAYEHGPNINVVGFGCMSAEKNIKTALTVGLFALLISASIGILIFFNIGSQEGNKPPSASFNWSPHSPRPGDNISFDASQSNDPDGNIVSYEWNFGDGTTASGKTVSHSYQVAQPYDVTLIVTDDDGALDRENHRIAFTAPS</sequence>
<dbReference type="Gene3D" id="2.60.40.10">
    <property type="entry name" value="Immunoglobulins"/>
    <property type="match status" value="1"/>
</dbReference>
<dbReference type="EMBL" id="LHYH01000011">
    <property type="protein sequence ID" value="KXB07119.1"/>
    <property type="molecule type" value="Genomic_DNA"/>
</dbReference>
<dbReference type="InterPro" id="IPR013783">
    <property type="entry name" value="Ig-like_fold"/>
</dbReference>